<evidence type="ECO:0000313" key="2">
    <source>
        <dbReference type="Proteomes" id="UP000034877"/>
    </source>
</evidence>
<dbReference type="Pfam" id="PF13365">
    <property type="entry name" value="Trypsin_2"/>
    <property type="match status" value="1"/>
</dbReference>
<evidence type="ECO:0000313" key="1">
    <source>
        <dbReference type="EMBL" id="KKU91120.1"/>
    </source>
</evidence>
<protein>
    <recommendedName>
        <fullName evidence="3">Serine protease</fullName>
    </recommendedName>
</protein>
<accession>A0A0G1X9W4</accession>
<organism evidence="1 2">
    <name type="scientific">Candidatus Amesbacteria bacterium GW2011_GWC1_48_10</name>
    <dbReference type="NCBI Taxonomy" id="1618365"/>
    <lineage>
        <taxon>Bacteria</taxon>
        <taxon>Candidatus Amesiibacteriota</taxon>
    </lineage>
</organism>
<dbReference type="AlphaFoldDB" id="A0A0G1X9W4"/>
<sequence>MFVKSIKIVQRAMFPIFRVVQLLPQQMQVGVAGTGFFINSRGYFVSVAHVFDEANQNTKFLYIGKLPENLQNPWLEITEVCRDDDADIYIGKIELKTPEYLRLSKNTPNIGRSVCVSGYPLAEISTDAQGRLEVGRVRRYFQPTFVLDKGVSNSNNRQGRTRKHDGFLVRDVGLFGMSGGPVFDPSGAVVGIQGSVTQPRTSSNGSRTISVENALAIRSNLILGLLKKNKIKANFLGRF</sequence>
<dbReference type="InterPro" id="IPR009003">
    <property type="entry name" value="Peptidase_S1_PA"/>
</dbReference>
<proteinExistence type="predicted"/>
<gene>
    <name evidence="1" type="ORF">UY22_C0046G0006</name>
</gene>
<dbReference type="EMBL" id="LCPE01000046">
    <property type="protein sequence ID" value="KKU91120.1"/>
    <property type="molecule type" value="Genomic_DNA"/>
</dbReference>
<dbReference type="Gene3D" id="2.40.10.120">
    <property type="match status" value="1"/>
</dbReference>
<name>A0A0G1X9W4_9BACT</name>
<comment type="caution">
    <text evidence="1">The sequence shown here is derived from an EMBL/GenBank/DDBJ whole genome shotgun (WGS) entry which is preliminary data.</text>
</comment>
<dbReference type="Proteomes" id="UP000034877">
    <property type="component" value="Unassembled WGS sequence"/>
</dbReference>
<dbReference type="SUPFAM" id="SSF50494">
    <property type="entry name" value="Trypsin-like serine proteases"/>
    <property type="match status" value="1"/>
</dbReference>
<reference evidence="1 2" key="1">
    <citation type="journal article" date="2015" name="Nature">
        <title>rRNA introns, odd ribosomes, and small enigmatic genomes across a large radiation of phyla.</title>
        <authorList>
            <person name="Brown C.T."/>
            <person name="Hug L.A."/>
            <person name="Thomas B.C."/>
            <person name="Sharon I."/>
            <person name="Castelle C.J."/>
            <person name="Singh A."/>
            <person name="Wilkins M.J."/>
            <person name="Williams K.H."/>
            <person name="Banfield J.F."/>
        </authorList>
    </citation>
    <scope>NUCLEOTIDE SEQUENCE [LARGE SCALE GENOMIC DNA]</scope>
</reference>
<evidence type="ECO:0008006" key="3">
    <source>
        <dbReference type="Google" id="ProtNLM"/>
    </source>
</evidence>